<evidence type="ECO:0008006" key="5">
    <source>
        <dbReference type="Google" id="ProtNLM"/>
    </source>
</evidence>
<evidence type="ECO:0000256" key="2">
    <source>
        <dbReference type="SAM" id="Phobius"/>
    </source>
</evidence>
<dbReference type="EMBL" id="WHVB01000040">
    <property type="protein sequence ID" value="KAF8466545.1"/>
    <property type="molecule type" value="Genomic_DNA"/>
</dbReference>
<feature type="transmembrane region" description="Helical" evidence="2">
    <location>
        <begin position="80"/>
        <end position="101"/>
    </location>
</feature>
<feature type="compositionally biased region" description="Low complexity" evidence="1">
    <location>
        <begin position="317"/>
        <end position="328"/>
    </location>
</feature>
<sequence>MEASFIVLLYRYYLFVIAIVSSAIICSAATWNLPISQNADFHAQLHIDVYMIFLGAFSLLVVIPMLFIDIFSHRAFTGRVWVECLWVDFLWLLHLVGAILVTTKFPHDMCTPQADLIDGNSCASAKLLMAFSWICTINLFIYLVFLVISSVLHQKEDVSVWNAQVRSYPWYFNFYCHKLGSSPEIAAPHHDAPISAPQPQRPILLLRRSVFSSLSRIGRPSDRESGITERSTRQSTTQQAMPASMPFTTFYPSHVQAALGPTVEPPRLFIPSGATHSQHLRSSLADNGGPPPLLNWPRPDIMSHPPPKRTVVRNRVSPSELPSASSAPRETREGRPPNLP</sequence>
<feature type="region of interest" description="Disordered" evidence="1">
    <location>
        <begin position="216"/>
        <end position="242"/>
    </location>
</feature>
<reference evidence="3" key="1">
    <citation type="submission" date="2019-10" db="EMBL/GenBank/DDBJ databases">
        <authorList>
            <consortium name="DOE Joint Genome Institute"/>
            <person name="Kuo A."/>
            <person name="Miyauchi S."/>
            <person name="Kiss E."/>
            <person name="Drula E."/>
            <person name="Kohler A."/>
            <person name="Sanchez-Garcia M."/>
            <person name="Andreopoulos B."/>
            <person name="Barry K.W."/>
            <person name="Bonito G."/>
            <person name="Buee M."/>
            <person name="Carver A."/>
            <person name="Chen C."/>
            <person name="Cichocki N."/>
            <person name="Clum A."/>
            <person name="Culley D."/>
            <person name="Crous P.W."/>
            <person name="Fauchery L."/>
            <person name="Girlanda M."/>
            <person name="Hayes R."/>
            <person name="Keri Z."/>
            <person name="LaButti K."/>
            <person name="Lipzen A."/>
            <person name="Lombard V."/>
            <person name="Magnuson J."/>
            <person name="Maillard F."/>
            <person name="Morin E."/>
            <person name="Murat C."/>
            <person name="Nolan M."/>
            <person name="Ohm R."/>
            <person name="Pangilinan J."/>
            <person name="Pereira M."/>
            <person name="Perotto S."/>
            <person name="Peter M."/>
            <person name="Riley R."/>
            <person name="Sitrit Y."/>
            <person name="Stielow B."/>
            <person name="Szollosi G."/>
            <person name="Zifcakova L."/>
            <person name="Stursova M."/>
            <person name="Spatafora J.W."/>
            <person name="Tedersoo L."/>
            <person name="Vaario L.-M."/>
            <person name="Yamada A."/>
            <person name="Yan M."/>
            <person name="Wang P."/>
            <person name="Xu J."/>
            <person name="Bruns T."/>
            <person name="Baldrian P."/>
            <person name="Vilgalys R."/>
            <person name="Henrissat B."/>
            <person name="Grigoriev I.V."/>
            <person name="Hibbett D."/>
            <person name="Nagy L.G."/>
            <person name="Martin F.M."/>
        </authorList>
    </citation>
    <scope>NUCLEOTIDE SEQUENCE</scope>
    <source>
        <strain evidence="3">Prilba</strain>
    </source>
</reference>
<name>A0A9P5MQG9_9AGAM</name>
<feature type="transmembrane region" description="Helical" evidence="2">
    <location>
        <begin position="50"/>
        <end position="68"/>
    </location>
</feature>
<accession>A0A9P5MQG9</accession>
<feature type="transmembrane region" description="Helical" evidence="2">
    <location>
        <begin position="12"/>
        <end position="30"/>
    </location>
</feature>
<evidence type="ECO:0000313" key="3">
    <source>
        <dbReference type="EMBL" id="KAF8466545.1"/>
    </source>
</evidence>
<comment type="caution">
    <text evidence="3">The sequence shown here is derived from an EMBL/GenBank/DDBJ whole genome shotgun (WGS) entry which is preliminary data.</text>
</comment>
<feature type="region of interest" description="Disordered" evidence="1">
    <location>
        <begin position="266"/>
        <end position="340"/>
    </location>
</feature>
<keyword evidence="2" id="KW-0812">Transmembrane</keyword>
<keyword evidence="4" id="KW-1185">Reference proteome</keyword>
<organism evidence="3 4">
    <name type="scientific">Russula ochroleuca</name>
    <dbReference type="NCBI Taxonomy" id="152965"/>
    <lineage>
        <taxon>Eukaryota</taxon>
        <taxon>Fungi</taxon>
        <taxon>Dikarya</taxon>
        <taxon>Basidiomycota</taxon>
        <taxon>Agaricomycotina</taxon>
        <taxon>Agaricomycetes</taxon>
        <taxon>Russulales</taxon>
        <taxon>Russulaceae</taxon>
        <taxon>Russula</taxon>
    </lineage>
</organism>
<keyword evidence="2" id="KW-0472">Membrane</keyword>
<feature type="compositionally biased region" description="Polar residues" evidence="1">
    <location>
        <begin position="274"/>
        <end position="285"/>
    </location>
</feature>
<evidence type="ECO:0000256" key="1">
    <source>
        <dbReference type="SAM" id="MobiDB-lite"/>
    </source>
</evidence>
<gene>
    <name evidence="3" type="ORF">DFH94DRAFT_339663</name>
</gene>
<feature type="transmembrane region" description="Helical" evidence="2">
    <location>
        <begin position="130"/>
        <end position="152"/>
    </location>
</feature>
<proteinExistence type="predicted"/>
<reference evidence="3" key="2">
    <citation type="journal article" date="2020" name="Nat. Commun.">
        <title>Large-scale genome sequencing of mycorrhizal fungi provides insights into the early evolution of symbiotic traits.</title>
        <authorList>
            <person name="Miyauchi S."/>
            <person name="Kiss E."/>
            <person name="Kuo A."/>
            <person name="Drula E."/>
            <person name="Kohler A."/>
            <person name="Sanchez-Garcia M."/>
            <person name="Morin E."/>
            <person name="Andreopoulos B."/>
            <person name="Barry K.W."/>
            <person name="Bonito G."/>
            <person name="Buee M."/>
            <person name="Carver A."/>
            <person name="Chen C."/>
            <person name="Cichocki N."/>
            <person name="Clum A."/>
            <person name="Culley D."/>
            <person name="Crous P.W."/>
            <person name="Fauchery L."/>
            <person name="Girlanda M."/>
            <person name="Hayes R.D."/>
            <person name="Keri Z."/>
            <person name="LaButti K."/>
            <person name="Lipzen A."/>
            <person name="Lombard V."/>
            <person name="Magnuson J."/>
            <person name="Maillard F."/>
            <person name="Murat C."/>
            <person name="Nolan M."/>
            <person name="Ohm R.A."/>
            <person name="Pangilinan J."/>
            <person name="Pereira M.F."/>
            <person name="Perotto S."/>
            <person name="Peter M."/>
            <person name="Pfister S."/>
            <person name="Riley R."/>
            <person name="Sitrit Y."/>
            <person name="Stielow J.B."/>
            <person name="Szollosi G."/>
            <person name="Zifcakova L."/>
            <person name="Stursova M."/>
            <person name="Spatafora J.W."/>
            <person name="Tedersoo L."/>
            <person name="Vaario L.M."/>
            <person name="Yamada A."/>
            <person name="Yan M."/>
            <person name="Wang P."/>
            <person name="Xu J."/>
            <person name="Bruns T."/>
            <person name="Baldrian P."/>
            <person name="Vilgalys R."/>
            <person name="Dunand C."/>
            <person name="Henrissat B."/>
            <person name="Grigoriev I.V."/>
            <person name="Hibbett D."/>
            <person name="Nagy L.G."/>
            <person name="Martin F.M."/>
        </authorList>
    </citation>
    <scope>NUCLEOTIDE SEQUENCE</scope>
    <source>
        <strain evidence="3">Prilba</strain>
    </source>
</reference>
<keyword evidence="2" id="KW-1133">Transmembrane helix</keyword>
<dbReference type="OrthoDB" id="3269357at2759"/>
<feature type="compositionally biased region" description="Basic and acidic residues" evidence="1">
    <location>
        <begin position="219"/>
        <end position="232"/>
    </location>
</feature>
<dbReference type="Proteomes" id="UP000759537">
    <property type="component" value="Unassembled WGS sequence"/>
</dbReference>
<dbReference type="AlphaFoldDB" id="A0A9P5MQG9"/>
<evidence type="ECO:0000313" key="4">
    <source>
        <dbReference type="Proteomes" id="UP000759537"/>
    </source>
</evidence>
<feature type="compositionally biased region" description="Basic and acidic residues" evidence="1">
    <location>
        <begin position="329"/>
        <end position="340"/>
    </location>
</feature>
<protein>
    <recommendedName>
        <fullName evidence="5">MARVEL domain-containing protein</fullName>
    </recommendedName>
</protein>